<evidence type="ECO:0000256" key="2">
    <source>
        <dbReference type="ARBA" id="ARBA00008520"/>
    </source>
</evidence>
<dbReference type="InterPro" id="IPR006059">
    <property type="entry name" value="SBP"/>
</dbReference>
<dbReference type="Gene3D" id="3.40.190.10">
    <property type="entry name" value="Periplasmic binding protein-like II"/>
    <property type="match status" value="2"/>
</dbReference>
<dbReference type="InterPro" id="IPR050490">
    <property type="entry name" value="Bact_solute-bd_prot1"/>
</dbReference>
<proteinExistence type="inferred from homology"/>
<dbReference type="Proteomes" id="UP001041814">
    <property type="component" value="Unassembled WGS sequence"/>
</dbReference>
<feature type="signal peptide" evidence="5">
    <location>
        <begin position="1"/>
        <end position="23"/>
    </location>
</feature>
<evidence type="ECO:0000256" key="1">
    <source>
        <dbReference type="ARBA" id="ARBA00004418"/>
    </source>
</evidence>
<evidence type="ECO:0000256" key="3">
    <source>
        <dbReference type="ARBA" id="ARBA00022448"/>
    </source>
</evidence>
<comment type="similarity">
    <text evidence="2">Belongs to the bacterial solute-binding protein 1 family.</text>
</comment>
<dbReference type="PANTHER" id="PTHR43649:SF34">
    <property type="entry name" value="ABC TRANSPORTER PERIPLASMIC-BINDING PROTEIN YCJN-RELATED"/>
    <property type="match status" value="1"/>
</dbReference>
<keyword evidence="7" id="KW-1185">Reference proteome</keyword>
<evidence type="ECO:0000313" key="7">
    <source>
        <dbReference type="Proteomes" id="UP001041814"/>
    </source>
</evidence>
<dbReference type="SUPFAM" id="SSF53850">
    <property type="entry name" value="Periplasmic binding protein-like II"/>
    <property type="match status" value="1"/>
</dbReference>
<dbReference type="PANTHER" id="PTHR43649">
    <property type="entry name" value="ARABINOSE-BINDING PROTEIN-RELATED"/>
    <property type="match status" value="1"/>
</dbReference>
<dbReference type="EMBL" id="NRRU01000042">
    <property type="protein sequence ID" value="MBK1713591.1"/>
    <property type="molecule type" value="Genomic_DNA"/>
</dbReference>
<keyword evidence="3" id="KW-0813">Transport</keyword>
<accession>A0ABS1DV36</accession>
<keyword evidence="4 5" id="KW-0732">Signal</keyword>
<dbReference type="Pfam" id="PF01547">
    <property type="entry name" value="SBP_bac_1"/>
    <property type="match status" value="1"/>
</dbReference>
<protein>
    <submittedName>
        <fullName evidence="6">ABC transporter substrate-binding protein</fullName>
    </submittedName>
</protein>
<dbReference type="RefSeq" id="WP_200378838.1">
    <property type="nucleotide sequence ID" value="NZ_NRRU01000042.1"/>
</dbReference>
<sequence>MPQASGCAVVVAALLVGAAGGQAATLTISCGSNAADAEFCGRYAQEWGRQHGHEVRIYSAPASATDNLALLRQQFAARSASLDVVTIDVVWPGVLKDHLVDLKRYSGGAEAQHFPAIVANNTIAGRLLGMPWYTDAGLLFYRKDLLQKYGLELPRTWPELAAAARRIQDGERAAGSADFQGYVFQGRAYEGLTCNALEWISSYGGGSVVDPHGRVTIHNAQAARALDEAASWIGTITPRGVLNYGEEEARGVWQNGQAAFMRNWPYAWAMSQAGDSVIRGKVGVAPLPAGDGAGARSAATLGGWQLAVSRYSRHVPEAAALVMYLTSAEIQKRRAIGGAYNPTLPALYRDPELLAANPFMGELAEVFENAVARPATPTGLKYPAVSRAFWDATHEVLSGRMDGAAAVRRLEGRLLQTRRAKW</sequence>
<evidence type="ECO:0000256" key="4">
    <source>
        <dbReference type="ARBA" id="ARBA00022729"/>
    </source>
</evidence>
<reference evidence="6" key="1">
    <citation type="submission" date="2017-08" db="EMBL/GenBank/DDBJ databases">
        <authorList>
            <person name="Imhoff J.F."/>
            <person name="Rahn T."/>
            <person name="Kuenzel S."/>
            <person name="Neulinger S.C."/>
        </authorList>
    </citation>
    <scope>NUCLEOTIDE SEQUENCE</scope>
    <source>
        <strain evidence="6">IM 151</strain>
    </source>
</reference>
<comment type="subcellular location">
    <subcellularLocation>
        <location evidence="1">Periplasm</location>
    </subcellularLocation>
</comment>
<evidence type="ECO:0000313" key="6">
    <source>
        <dbReference type="EMBL" id="MBK1713591.1"/>
    </source>
</evidence>
<reference evidence="6" key="2">
    <citation type="journal article" date="2020" name="Microorganisms">
        <title>Osmotic Adaptation and Compatible Solute Biosynthesis of Phototrophic Bacteria as Revealed from Genome Analyses.</title>
        <authorList>
            <person name="Imhoff J.F."/>
            <person name="Rahn T."/>
            <person name="Kunzel S."/>
            <person name="Keller A."/>
            <person name="Neulinger S.C."/>
        </authorList>
    </citation>
    <scope>NUCLEOTIDE SEQUENCE</scope>
    <source>
        <strain evidence="6">IM 151</strain>
    </source>
</reference>
<evidence type="ECO:0000256" key="5">
    <source>
        <dbReference type="SAM" id="SignalP"/>
    </source>
</evidence>
<dbReference type="CDD" id="cd14750">
    <property type="entry name" value="PBP2_TMBP"/>
    <property type="match status" value="1"/>
</dbReference>
<gene>
    <name evidence="6" type="ORF">CKO43_12460</name>
</gene>
<feature type="chain" id="PRO_5045873841" evidence="5">
    <location>
        <begin position="24"/>
        <end position="422"/>
    </location>
</feature>
<name>A0ABS1DV36_RUBGE</name>
<organism evidence="6 7">
    <name type="scientific">Rubrivivax gelatinosus</name>
    <name type="common">Rhodocyclus gelatinosus</name>
    <name type="synonym">Rhodopseudomonas gelatinosa</name>
    <dbReference type="NCBI Taxonomy" id="28068"/>
    <lineage>
        <taxon>Bacteria</taxon>
        <taxon>Pseudomonadati</taxon>
        <taxon>Pseudomonadota</taxon>
        <taxon>Betaproteobacteria</taxon>
        <taxon>Burkholderiales</taxon>
        <taxon>Sphaerotilaceae</taxon>
        <taxon>Rubrivivax</taxon>
    </lineage>
</organism>
<comment type="caution">
    <text evidence="6">The sequence shown here is derived from an EMBL/GenBank/DDBJ whole genome shotgun (WGS) entry which is preliminary data.</text>
</comment>